<feature type="domain" description="Cullin family profile" evidence="8">
    <location>
        <begin position="538"/>
        <end position="792"/>
    </location>
</feature>
<name>A0AAN9UTJ3_9PEZI</name>
<accession>A0AAN9UTJ3</accession>
<protein>
    <recommendedName>
        <fullName evidence="1">Anaphase-promoting complex subunit 2</fullName>
    </recommendedName>
</protein>
<dbReference type="SMART" id="SM01013">
    <property type="entry name" value="APC2"/>
    <property type="match status" value="1"/>
</dbReference>
<comment type="caution">
    <text evidence="9">The sequence shown here is derived from an EMBL/GenBank/DDBJ whole genome shotgun (WGS) entry which is preliminary data.</text>
</comment>
<keyword evidence="3" id="KW-0498">Mitosis</keyword>
<evidence type="ECO:0000256" key="6">
    <source>
        <dbReference type="PROSITE-ProRule" id="PRU00330"/>
    </source>
</evidence>
<feature type="region of interest" description="Disordered" evidence="7">
    <location>
        <begin position="58"/>
        <end position="100"/>
    </location>
</feature>
<feature type="compositionally biased region" description="Low complexity" evidence="7">
    <location>
        <begin position="71"/>
        <end position="86"/>
    </location>
</feature>
<organism evidence="9 10">
    <name type="scientific">Diatrype stigma</name>
    <dbReference type="NCBI Taxonomy" id="117547"/>
    <lineage>
        <taxon>Eukaryota</taxon>
        <taxon>Fungi</taxon>
        <taxon>Dikarya</taxon>
        <taxon>Ascomycota</taxon>
        <taxon>Pezizomycotina</taxon>
        <taxon>Sordariomycetes</taxon>
        <taxon>Xylariomycetidae</taxon>
        <taxon>Xylariales</taxon>
        <taxon>Diatrypaceae</taxon>
        <taxon>Diatrype</taxon>
    </lineage>
</organism>
<evidence type="ECO:0000256" key="5">
    <source>
        <dbReference type="ARBA" id="ARBA00023306"/>
    </source>
</evidence>
<dbReference type="EMBL" id="JAKJXP020000026">
    <property type="protein sequence ID" value="KAK7753686.1"/>
    <property type="molecule type" value="Genomic_DNA"/>
</dbReference>
<dbReference type="InterPro" id="IPR016158">
    <property type="entry name" value="Cullin_homology"/>
</dbReference>
<dbReference type="SMART" id="SM00182">
    <property type="entry name" value="CULLIN"/>
    <property type="match status" value="1"/>
</dbReference>
<dbReference type="PANTHER" id="PTHR45957">
    <property type="entry name" value="ANAPHASE-PROMOTING COMPLEX SUBUNIT 2"/>
    <property type="match status" value="1"/>
</dbReference>
<feature type="compositionally biased region" description="Low complexity" evidence="7">
    <location>
        <begin position="130"/>
        <end position="143"/>
    </location>
</feature>
<evidence type="ECO:0000256" key="7">
    <source>
        <dbReference type="SAM" id="MobiDB-lite"/>
    </source>
</evidence>
<evidence type="ECO:0000256" key="1">
    <source>
        <dbReference type="ARBA" id="ARBA00016068"/>
    </source>
</evidence>
<keyword evidence="4" id="KW-0833">Ubl conjugation pathway</keyword>
<dbReference type="InterPro" id="IPR057975">
    <property type="entry name" value="TPR_ANAPC2"/>
</dbReference>
<dbReference type="Pfam" id="PF08672">
    <property type="entry name" value="ANAPC2"/>
    <property type="match status" value="1"/>
</dbReference>
<keyword evidence="5" id="KW-0131">Cell cycle</keyword>
<dbReference type="Pfam" id="PF25773">
    <property type="entry name" value="TPR_ANAPC2"/>
    <property type="match status" value="1"/>
</dbReference>
<evidence type="ECO:0000313" key="10">
    <source>
        <dbReference type="Proteomes" id="UP001320420"/>
    </source>
</evidence>
<proteinExistence type="inferred from homology"/>
<keyword evidence="2" id="KW-0132">Cell division</keyword>
<dbReference type="InterPro" id="IPR059120">
    <property type="entry name" value="Cullin-like_AB"/>
</dbReference>
<dbReference type="SUPFAM" id="SSF46785">
    <property type="entry name" value="Winged helix' DNA-binding domain"/>
    <property type="match status" value="1"/>
</dbReference>
<evidence type="ECO:0000256" key="4">
    <source>
        <dbReference type="ARBA" id="ARBA00022786"/>
    </source>
</evidence>
<dbReference type="InterPro" id="IPR044554">
    <property type="entry name" value="ANAPC2"/>
</dbReference>
<dbReference type="GO" id="GO:0031625">
    <property type="term" value="F:ubiquitin protein ligase binding"/>
    <property type="evidence" value="ECO:0007669"/>
    <property type="project" value="InterPro"/>
</dbReference>
<gene>
    <name evidence="9" type="ORF">SLS62_004308</name>
</gene>
<dbReference type="PANTHER" id="PTHR45957:SF1">
    <property type="entry name" value="ANAPHASE-PROMOTING COMPLEX SUBUNIT 2"/>
    <property type="match status" value="1"/>
</dbReference>
<dbReference type="GO" id="GO:0006511">
    <property type="term" value="P:ubiquitin-dependent protein catabolic process"/>
    <property type="evidence" value="ECO:0007669"/>
    <property type="project" value="InterPro"/>
</dbReference>
<dbReference type="InterPro" id="IPR036317">
    <property type="entry name" value="Cullin_homology_sf"/>
</dbReference>
<dbReference type="Gene3D" id="3.30.230.130">
    <property type="entry name" value="Cullin, Chain C, Domain 2"/>
    <property type="match status" value="1"/>
</dbReference>
<sequence length="946" mass="104627">MAMTAANTGTAWGVRKRKAIQSVFQTEISQPTPYSTPAGRYTVEQSQSFGGPLLALQQPQRTPRSWGAVGQSASPQQHSSQQQQQQLLATSPENDQQARFDRSWHVVTSRIALPASATAEDSFGSLPSYSQQHQQQQGAADDSGNGGGGVFDSALRDVLDPAARLPLAARTEDILVWHTQQVRLHFVGHVLPLLAVCDGHADQTQVLLGSIRTLEAARRQYLFGLSLVARAMRPDDSDRALGKFQRDLHAIVGNSMSDSLMSSLRTVLGQLMKVVLGIGGSAAAVGSVSQREGMPMIPASEVDRARKELSQLVDSLCDVGLAGERFQILFAELLDGMMVSYIQGSFAGVWEANTTEPNPKTWTPGRPNLQPRCIRVLSDWVENHYSRLAVEVTTRLGGVQVSWTDVEKWKEIAIGRLATLRIKELFDIVISYPNSEGGIEDLRFAVTTPQRRLQLTDAFSAALQKRLLHSGRSTLEILRTYIAMIRTFHKLDHSRVLLDRVAYSLQLYLCTREDTVRIIVTGLLSSPKEVHTDARKHKLVELVDLLYDPNQYRTERQDEEWDDLTWVPPPIDAGTNYKRRKSEDVIGTLIGALGSADVFIKEFQNIIGQRLLSEQVSFEQEVGVLDLLKKRFGDSSLQACDVMMRDIQDSRRLDGVIHRGALSQQQREQRGGEQEWTIHARILSRLFWPDMGEERLVLPASVARMQKMYESVFEHVKPTRKMKWLNHLGQATVELELGDRTLVEEVRTYEAAVIDCFSEDNANASSPWTFDDLWMKLEMDEDLLTAALEFWEAKQVLRKTEGGGYVVIERLDEAEGGGGGRGALAASPFGGAVTASPAAADKRSPAAAAAPGNRRGGAKSAKAAAGGSGGMSEKEKEKRQVYWQFVVGMLTNSGPAMPLGQIAMMMKMLIADGFPWSNEELQEFLGEKMAEGELELAGGKYKLVKK</sequence>
<dbReference type="PROSITE" id="PS50069">
    <property type="entry name" value="CULLIN_2"/>
    <property type="match status" value="1"/>
</dbReference>
<dbReference type="Pfam" id="PF26557">
    <property type="entry name" value="Cullin_AB"/>
    <property type="match status" value="1"/>
</dbReference>
<dbReference type="GO" id="GO:0070979">
    <property type="term" value="P:protein K11-linked ubiquitination"/>
    <property type="evidence" value="ECO:0007669"/>
    <property type="project" value="TreeGrafter"/>
</dbReference>
<evidence type="ECO:0000256" key="2">
    <source>
        <dbReference type="ARBA" id="ARBA00022618"/>
    </source>
</evidence>
<dbReference type="InterPro" id="IPR036390">
    <property type="entry name" value="WH_DNA-bd_sf"/>
</dbReference>
<evidence type="ECO:0000259" key="8">
    <source>
        <dbReference type="PROSITE" id="PS50069"/>
    </source>
</evidence>
<evidence type="ECO:0000256" key="3">
    <source>
        <dbReference type="ARBA" id="ARBA00022776"/>
    </source>
</evidence>
<dbReference type="GO" id="GO:0051301">
    <property type="term" value="P:cell division"/>
    <property type="evidence" value="ECO:0007669"/>
    <property type="project" value="UniProtKB-KW"/>
</dbReference>
<dbReference type="InterPro" id="IPR036388">
    <property type="entry name" value="WH-like_DNA-bd_sf"/>
</dbReference>
<feature type="region of interest" description="Disordered" evidence="7">
    <location>
        <begin position="122"/>
        <end position="152"/>
    </location>
</feature>
<dbReference type="Proteomes" id="UP001320420">
    <property type="component" value="Unassembled WGS sequence"/>
</dbReference>
<reference evidence="9 10" key="1">
    <citation type="submission" date="2024-02" db="EMBL/GenBank/DDBJ databases">
        <title>De novo assembly and annotation of 12 fungi associated with fruit tree decline syndrome in Ontario, Canada.</title>
        <authorList>
            <person name="Sulman M."/>
            <person name="Ellouze W."/>
            <person name="Ilyukhin E."/>
        </authorList>
    </citation>
    <scope>NUCLEOTIDE SEQUENCE [LARGE SCALE GENOMIC DNA]</scope>
    <source>
        <strain evidence="9 10">M11/M66-122</strain>
    </source>
</reference>
<dbReference type="SUPFAM" id="SSF75632">
    <property type="entry name" value="Cullin homology domain"/>
    <property type="match status" value="1"/>
</dbReference>
<keyword evidence="10" id="KW-1185">Reference proteome</keyword>
<evidence type="ECO:0000313" key="9">
    <source>
        <dbReference type="EMBL" id="KAK7753686.1"/>
    </source>
</evidence>
<dbReference type="Gene3D" id="1.10.10.10">
    <property type="entry name" value="Winged helix-like DNA-binding domain superfamily/Winged helix DNA-binding domain"/>
    <property type="match status" value="1"/>
</dbReference>
<dbReference type="GO" id="GO:0007091">
    <property type="term" value="P:metaphase/anaphase transition of mitotic cell cycle"/>
    <property type="evidence" value="ECO:0007669"/>
    <property type="project" value="TreeGrafter"/>
</dbReference>
<dbReference type="GO" id="GO:0005680">
    <property type="term" value="C:anaphase-promoting complex"/>
    <property type="evidence" value="ECO:0007669"/>
    <property type="project" value="TreeGrafter"/>
</dbReference>
<dbReference type="AlphaFoldDB" id="A0AAN9UTJ3"/>
<dbReference type="Gene3D" id="1.20.1310.10">
    <property type="entry name" value="Cullin Repeats"/>
    <property type="match status" value="1"/>
</dbReference>
<comment type="similarity">
    <text evidence="6">Belongs to the cullin family.</text>
</comment>
<feature type="region of interest" description="Disordered" evidence="7">
    <location>
        <begin position="835"/>
        <end position="875"/>
    </location>
</feature>
<feature type="compositionally biased region" description="Low complexity" evidence="7">
    <location>
        <begin position="835"/>
        <end position="865"/>
    </location>
</feature>
<dbReference type="InterPro" id="IPR014786">
    <property type="entry name" value="ANAPC2_C"/>
</dbReference>